<accession>A0ABP9WJG0</accession>
<dbReference type="PANTHER" id="PTHR43250">
    <property type="entry name" value="EXODEOXYRIBONUCLEASE III"/>
    <property type="match status" value="1"/>
</dbReference>
<keyword evidence="5" id="KW-0460">Magnesium</keyword>
<evidence type="ECO:0000259" key="6">
    <source>
        <dbReference type="Pfam" id="PF03372"/>
    </source>
</evidence>
<comment type="similarity">
    <text evidence="2">Belongs to the DNA repair enzymes AP/ExoA family.</text>
</comment>
<evidence type="ECO:0000256" key="5">
    <source>
        <dbReference type="ARBA" id="ARBA00022842"/>
    </source>
</evidence>
<dbReference type="EMBL" id="BAABRR010000016">
    <property type="protein sequence ID" value="GAA5519972.1"/>
    <property type="molecule type" value="Genomic_DNA"/>
</dbReference>
<evidence type="ECO:0000313" key="8">
    <source>
        <dbReference type="Proteomes" id="UP001426770"/>
    </source>
</evidence>
<gene>
    <name evidence="7" type="primary">exoA</name>
    <name evidence="7" type="ORF">Lsed01_02433</name>
</gene>
<evidence type="ECO:0000256" key="4">
    <source>
        <dbReference type="ARBA" id="ARBA00022801"/>
    </source>
</evidence>
<evidence type="ECO:0000313" key="7">
    <source>
        <dbReference type="EMBL" id="GAA5519972.1"/>
    </source>
</evidence>
<comment type="cofactor">
    <cofactor evidence="1">
        <name>Mg(2+)</name>
        <dbReference type="ChEBI" id="CHEBI:18420"/>
    </cofactor>
</comment>
<keyword evidence="3" id="KW-0479">Metal-binding</keyword>
<protein>
    <submittedName>
        <fullName evidence="7">Exodeoxyribonuclease</fullName>
    </submittedName>
</protein>
<keyword evidence="4" id="KW-0378">Hydrolase</keyword>
<dbReference type="InterPro" id="IPR005135">
    <property type="entry name" value="Endo/exonuclease/phosphatase"/>
</dbReference>
<dbReference type="InterPro" id="IPR037493">
    <property type="entry name" value="ExoIII-like"/>
</dbReference>
<dbReference type="Pfam" id="PF03372">
    <property type="entry name" value="Exo_endo_phos"/>
    <property type="match status" value="1"/>
</dbReference>
<dbReference type="Proteomes" id="UP001426770">
    <property type="component" value="Unassembled WGS sequence"/>
</dbReference>
<dbReference type="PANTHER" id="PTHR43250:SF2">
    <property type="entry name" value="EXODEOXYRIBONUCLEASE III"/>
    <property type="match status" value="1"/>
</dbReference>
<evidence type="ECO:0000256" key="3">
    <source>
        <dbReference type="ARBA" id="ARBA00022723"/>
    </source>
</evidence>
<dbReference type="NCBIfam" id="TIGR00633">
    <property type="entry name" value="xth"/>
    <property type="match status" value="1"/>
</dbReference>
<keyword evidence="8" id="KW-1185">Reference proteome</keyword>
<reference evidence="7 8" key="1">
    <citation type="submission" date="2024-02" db="EMBL/GenBank/DDBJ databases">
        <title>Lysinimicrobium sediminis NBRC 112286.</title>
        <authorList>
            <person name="Ichikawa N."/>
            <person name="Katano-Makiyama Y."/>
            <person name="Hidaka K."/>
        </authorList>
    </citation>
    <scope>NUCLEOTIDE SEQUENCE [LARGE SCALE GENOMIC DNA]</scope>
    <source>
        <strain evidence="7 8">NBRC 112286</strain>
    </source>
</reference>
<dbReference type="SUPFAM" id="SSF56219">
    <property type="entry name" value="DNase I-like"/>
    <property type="match status" value="1"/>
</dbReference>
<dbReference type="InterPro" id="IPR004808">
    <property type="entry name" value="AP_endonuc_1"/>
</dbReference>
<evidence type="ECO:0000256" key="1">
    <source>
        <dbReference type="ARBA" id="ARBA00001946"/>
    </source>
</evidence>
<evidence type="ECO:0000256" key="2">
    <source>
        <dbReference type="ARBA" id="ARBA00007092"/>
    </source>
</evidence>
<proteinExistence type="inferred from homology"/>
<sequence length="286" mass="30854">MRVPMATGDAMSVRAGSVVAMRIASVNVNGIRAAARKGMGDWLAAATPDVVCLQEVRAPLETTAPLVGEGWHVVEQACEIKGRAGVAIASRTPLTDVIAGVDALGGAMGEPVHTGRWIEATVESPAGPVRVVSVYMHSGTAGTPSMDDKYAMLEAATARMAALRPQYERVVVMGDINIAHTENDIKNWKGNLKSAGFLPEERAYLTRWVEAGWVDVHRALEGNRPGPYTWWSMRGQAFDNDAGWRIDYQYASPALAAAATAVRVDRQASWDSRWTDHAPLVVDYAL</sequence>
<dbReference type="PROSITE" id="PS51435">
    <property type="entry name" value="AP_NUCLEASE_F1_4"/>
    <property type="match status" value="1"/>
</dbReference>
<dbReference type="Gene3D" id="3.60.10.10">
    <property type="entry name" value="Endonuclease/exonuclease/phosphatase"/>
    <property type="match status" value="1"/>
</dbReference>
<feature type="domain" description="Endonuclease/exonuclease/phosphatase" evidence="6">
    <location>
        <begin position="24"/>
        <end position="277"/>
    </location>
</feature>
<comment type="caution">
    <text evidence="7">The sequence shown here is derived from an EMBL/GenBank/DDBJ whole genome shotgun (WGS) entry which is preliminary data.</text>
</comment>
<dbReference type="InterPro" id="IPR036691">
    <property type="entry name" value="Endo/exonu/phosph_ase_sf"/>
</dbReference>
<name>A0ABP9WJG0_9MICO</name>
<organism evidence="7 8">
    <name type="scientific">Demequina sediminis</name>
    <dbReference type="NCBI Taxonomy" id="1930058"/>
    <lineage>
        <taxon>Bacteria</taxon>
        <taxon>Bacillati</taxon>
        <taxon>Actinomycetota</taxon>
        <taxon>Actinomycetes</taxon>
        <taxon>Micrococcales</taxon>
        <taxon>Demequinaceae</taxon>
        <taxon>Demequina</taxon>
    </lineage>
</organism>